<evidence type="ECO:0000256" key="4">
    <source>
        <dbReference type="ARBA" id="ARBA00022692"/>
    </source>
</evidence>
<dbReference type="GO" id="GO:0015562">
    <property type="term" value="F:efflux transmembrane transporter activity"/>
    <property type="evidence" value="ECO:0007669"/>
    <property type="project" value="InterPro"/>
</dbReference>
<sequence>MTHVRLLSGWLLLALLPSLSAQGAALSLDEALLLAERNAPSLLAQSEKLSAAKSAAIPAGELPDPRLSLGVQNVPIEGDERWSTRRDNMSMQVVGLTQEMTNGDKRKARIETAQAAIERADAEAGVERLKVRNALAQAWIGAYTLQRKLAMFDDFYHENRLLEAAVRARLAGGGASAVDGVAPRQEAALLDEQKDDLLRQAAQARAALRRWIGQDVPRTLSGDFPHWSIDAAHSLQALHRHPELAAYGPMTREAEALVREAVAEKKPDWSWEVDYQRRGRDFGDMMTLQLSFDLPLFSGTRQDPKIAARRAQVRQLEAEREALAREHEQQLADDLAEHRRLQRALERSQGTLVPLAEEKVRLATAGYRAGKLQLDEVISARQQLVAARLRQIDLQGALAQVAARLHFTYEEGRA</sequence>
<keyword evidence="6" id="KW-0564">Palmitate</keyword>
<dbReference type="EMBL" id="CP027169">
    <property type="protein sequence ID" value="AVK06978.1"/>
    <property type="molecule type" value="Genomic_DNA"/>
</dbReference>
<protein>
    <submittedName>
        <fullName evidence="9">Outer membrane efflux family protein</fullName>
    </submittedName>
</protein>
<evidence type="ECO:0000313" key="9">
    <source>
        <dbReference type="EMBL" id="AVK06978.1"/>
    </source>
</evidence>
<keyword evidence="10" id="KW-1185">Reference proteome</keyword>
<dbReference type="PANTHER" id="PTHR30203">
    <property type="entry name" value="OUTER MEMBRANE CATION EFFLUX PROTEIN"/>
    <property type="match status" value="1"/>
</dbReference>
<dbReference type="Proteomes" id="UP000238390">
    <property type="component" value="Chromosome"/>
</dbReference>
<keyword evidence="3" id="KW-1134">Transmembrane beta strand</keyword>
<reference evidence="9 10" key="1">
    <citation type="submission" date="2018-02" db="EMBL/GenBank/DDBJ databases">
        <title>FDA/CDC Antimicrobial Resistant Isolate Bank Genome Sequencing.</title>
        <authorList>
            <person name="Benahmed F.H."/>
            <person name="Lutgring J.D."/>
            <person name="Yoo B."/>
            <person name="Machado M."/>
            <person name="Brown A."/>
            <person name="McAllister G."/>
            <person name="Perry A."/>
            <person name="Halpin A.L."/>
            <person name="Vavikolanu K."/>
            <person name="Ott S."/>
            <person name="Zhao X."/>
            <person name="Tallon L.J."/>
            <person name="Sadzewicz L."/>
            <person name="Aluvathingal J."/>
            <person name="Nadendla S."/>
            <person name="Voskania-kordi A."/>
            <person name="Simonyan V."/>
            <person name="Patel J."/>
            <person name="Shawar R.M."/>
        </authorList>
    </citation>
    <scope>NUCLEOTIDE SEQUENCE [LARGE SCALE GENOMIC DNA]</scope>
    <source>
        <strain evidence="9 10">AR_0356</strain>
    </source>
</reference>
<proteinExistence type="inferred from homology"/>
<dbReference type="GO" id="GO:0016020">
    <property type="term" value="C:membrane"/>
    <property type="evidence" value="ECO:0007669"/>
    <property type="project" value="UniProtKB-SubCell"/>
</dbReference>
<accession>A0A2R3IYJ6</accession>
<keyword evidence="5" id="KW-0472">Membrane</keyword>
<organism evidence="9 10">
    <name type="scientific">Pseudomonas paraeruginosa</name>
    <dbReference type="NCBI Taxonomy" id="2994495"/>
    <lineage>
        <taxon>Bacteria</taxon>
        <taxon>Pseudomonadati</taxon>
        <taxon>Pseudomonadota</taxon>
        <taxon>Gammaproteobacteria</taxon>
        <taxon>Pseudomonadales</taxon>
        <taxon>Pseudomonadaceae</taxon>
        <taxon>Pseudomonas</taxon>
    </lineage>
</organism>
<dbReference type="SUPFAM" id="SSF56954">
    <property type="entry name" value="Outer membrane efflux proteins (OEP)"/>
    <property type="match status" value="1"/>
</dbReference>
<evidence type="ECO:0000256" key="8">
    <source>
        <dbReference type="ARBA" id="ARBA00023288"/>
    </source>
</evidence>
<evidence type="ECO:0000256" key="1">
    <source>
        <dbReference type="ARBA" id="ARBA00004442"/>
    </source>
</evidence>
<comment type="subcellular location">
    <subcellularLocation>
        <location evidence="1">Cell outer membrane</location>
    </subcellularLocation>
</comment>
<comment type="similarity">
    <text evidence="2">Belongs to the outer membrane factor (OMF) (TC 1.B.17) family.</text>
</comment>
<gene>
    <name evidence="9" type="ORF">CSB93_5319</name>
</gene>
<dbReference type="InterPro" id="IPR010131">
    <property type="entry name" value="MdtP/NodT-like"/>
</dbReference>
<evidence type="ECO:0000256" key="7">
    <source>
        <dbReference type="ARBA" id="ARBA00023237"/>
    </source>
</evidence>
<evidence type="ECO:0000256" key="2">
    <source>
        <dbReference type="ARBA" id="ARBA00007613"/>
    </source>
</evidence>
<keyword evidence="8" id="KW-0449">Lipoprotein</keyword>
<dbReference type="PANTHER" id="PTHR30203:SF24">
    <property type="entry name" value="BLR4935 PROTEIN"/>
    <property type="match status" value="1"/>
</dbReference>
<evidence type="ECO:0000256" key="5">
    <source>
        <dbReference type="ARBA" id="ARBA00023136"/>
    </source>
</evidence>
<dbReference type="InterPro" id="IPR003423">
    <property type="entry name" value="OMP_efflux"/>
</dbReference>
<dbReference type="Gene3D" id="1.20.1600.10">
    <property type="entry name" value="Outer membrane efflux proteins (OEP)"/>
    <property type="match status" value="1"/>
</dbReference>
<keyword evidence="4" id="KW-0812">Transmembrane</keyword>
<dbReference type="Pfam" id="PF02321">
    <property type="entry name" value="OEP"/>
    <property type="match status" value="2"/>
</dbReference>
<evidence type="ECO:0000256" key="6">
    <source>
        <dbReference type="ARBA" id="ARBA00023139"/>
    </source>
</evidence>
<evidence type="ECO:0000256" key="3">
    <source>
        <dbReference type="ARBA" id="ARBA00022452"/>
    </source>
</evidence>
<name>A0A2R3IYJ6_9PSED</name>
<dbReference type="RefSeq" id="WP_043100781.1">
    <property type="nucleotide sequence ID" value="NZ_CP027169.1"/>
</dbReference>
<dbReference type="AlphaFoldDB" id="A0A2R3IYJ6"/>
<keyword evidence="7" id="KW-0998">Cell outer membrane</keyword>
<evidence type="ECO:0000313" key="10">
    <source>
        <dbReference type="Proteomes" id="UP000238390"/>
    </source>
</evidence>